<evidence type="ECO:0000313" key="5">
    <source>
        <dbReference type="Proteomes" id="UP000015105"/>
    </source>
</evidence>
<protein>
    <submittedName>
        <fullName evidence="4">Uncharacterized protein</fullName>
    </submittedName>
</protein>
<dbReference type="Gramene" id="AET4Gv20115900.1">
    <property type="protein sequence ID" value="AET4Gv20115900.1"/>
    <property type="gene ID" value="AET4Gv20115900"/>
</dbReference>
<dbReference type="PANTHER" id="PTHR15454:SF37">
    <property type="entry name" value="OUTER ARM DYNEIN LIGHT CHAIN 1 PROTEIN"/>
    <property type="match status" value="1"/>
</dbReference>
<name>A0A453H8Y3_AEGTS</name>
<reference evidence="4" key="5">
    <citation type="journal article" date="2021" name="G3 (Bethesda)">
        <title>Aegilops tauschii genome assembly Aet v5.0 features greater sequence contiguity and improved annotation.</title>
        <authorList>
            <person name="Wang L."/>
            <person name="Zhu T."/>
            <person name="Rodriguez J.C."/>
            <person name="Deal K.R."/>
            <person name="Dubcovsky J."/>
            <person name="McGuire P.E."/>
            <person name="Lux T."/>
            <person name="Spannagl M."/>
            <person name="Mayer K.F.X."/>
            <person name="Baldrich P."/>
            <person name="Meyers B.C."/>
            <person name="Huo N."/>
            <person name="Gu Y.Q."/>
            <person name="Zhou H."/>
            <person name="Devos K.M."/>
            <person name="Bennetzen J.L."/>
            <person name="Unver T."/>
            <person name="Budak H."/>
            <person name="Gulick P.J."/>
            <person name="Galiba G."/>
            <person name="Kalapos B."/>
            <person name="Nelson D.R."/>
            <person name="Li P."/>
            <person name="You F.M."/>
            <person name="Luo M.C."/>
            <person name="Dvorak J."/>
        </authorList>
    </citation>
    <scope>NUCLEOTIDE SEQUENCE [LARGE SCALE GENOMIC DNA]</scope>
    <source>
        <strain evidence="4">cv. AL8/78</strain>
    </source>
</reference>
<reference evidence="4" key="3">
    <citation type="journal article" date="2017" name="Nature">
        <title>Genome sequence of the progenitor of the wheat D genome Aegilops tauschii.</title>
        <authorList>
            <person name="Luo M.C."/>
            <person name="Gu Y.Q."/>
            <person name="Puiu D."/>
            <person name="Wang H."/>
            <person name="Twardziok S.O."/>
            <person name="Deal K.R."/>
            <person name="Huo N."/>
            <person name="Zhu T."/>
            <person name="Wang L."/>
            <person name="Wang Y."/>
            <person name="McGuire P.E."/>
            <person name="Liu S."/>
            <person name="Long H."/>
            <person name="Ramasamy R.K."/>
            <person name="Rodriguez J.C."/>
            <person name="Van S.L."/>
            <person name="Yuan L."/>
            <person name="Wang Z."/>
            <person name="Xia Z."/>
            <person name="Xiao L."/>
            <person name="Anderson O.D."/>
            <person name="Ouyang S."/>
            <person name="Liang Y."/>
            <person name="Zimin A.V."/>
            <person name="Pertea G."/>
            <person name="Qi P."/>
            <person name="Bennetzen J.L."/>
            <person name="Dai X."/>
            <person name="Dawson M.W."/>
            <person name="Muller H.G."/>
            <person name="Kugler K."/>
            <person name="Rivarola-Duarte L."/>
            <person name="Spannagl M."/>
            <person name="Mayer K.F.X."/>
            <person name="Lu F.H."/>
            <person name="Bevan M.W."/>
            <person name="Leroy P."/>
            <person name="Li P."/>
            <person name="You F.M."/>
            <person name="Sun Q."/>
            <person name="Liu Z."/>
            <person name="Lyons E."/>
            <person name="Wicker T."/>
            <person name="Salzberg S.L."/>
            <person name="Devos K.M."/>
            <person name="Dvorak J."/>
        </authorList>
    </citation>
    <scope>NUCLEOTIDE SEQUENCE [LARGE SCALE GENOMIC DNA]</scope>
    <source>
        <strain evidence="4">cv. AL8/78</strain>
    </source>
</reference>
<evidence type="ECO:0000313" key="4">
    <source>
        <dbReference type="EnsemblPlants" id="AET4Gv20115900.1"/>
    </source>
</evidence>
<evidence type="ECO:0000256" key="3">
    <source>
        <dbReference type="SAM" id="MobiDB-lite"/>
    </source>
</evidence>
<reference evidence="5" key="2">
    <citation type="journal article" date="2017" name="Nat. Plants">
        <title>The Aegilops tauschii genome reveals multiple impacts of transposons.</title>
        <authorList>
            <person name="Zhao G."/>
            <person name="Zou C."/>
            <person name="Li K."/>
            <person name="Wang K."/>
            <person name="Li T."/>
            <person name="Gao L."/>
            <person name="Zhang X."/>
            <person name="Wang H."/>
            <person name="Yang Z."/>
            <person name="Liu X."/>
            <person name="Jiang W."/>
            <person name="Mao L."/>
            <person name="Kong X."/>
            <person name="Jiao Y."/>
            <person name="Jia J."/>
        </authorList>
    </citation>
    <scope>NUCLEOTIDE SEQUENCE [LARGE SCALE GENOMIC DNA]</scope>
    <source>
        <strain evidence="5">cv. AL8/78</strain>
    </source>
</reference>
<reference evidence="4" key="4">
    <citation type="submission" date="2019-03" db="UniProtKB">
        <authorList>
            <consortium name="EnsemblPlants"/>
        </authorList>
    </citation>
    <scope>IDENTIFICATION</scope>
</reference>
<dbReference type="Gene3D" id="3.80.10.10">
    <property type="entry name" value="Ribonuclease Inhibitor"/>
    <property type="match status" value="1"/>
</dbReference>
<proteinExistence type="predicted"/>
<dbReference type="Proteomes" id="UP000015105">
    <property type="component" value="Chromosome 4D"/>
</dbReference>
<keyword evidence="5" id="KW-1185">Reference proteome</keyword>
<dbReference type="STRING" id="200361.A0A453H8Y3"/>
<feature type="region of interest" description="Disordered" evidence="3">
    <location>
        <begin position="76"/>
        <end position="131"/>
    </location>
</feature>
<evidence type="ECO:0000256" key="1">
    <source>
        <dbReference type="ARBA" id="ARBA00022614"/>
    </source>
</evidence>
<dbReference type="GO" id="GO:0005737">
    <property type="term" value="C:cytoplasm"/>
    <property type="evidence" value="ECO:0007669"/>
    <property type="project" value="TreeGrafter"/>
</dbReference>
<keyword evidence="2" id="KW-0677">Repeat</keyword>
<organism evidence="4 5">
    <name type="scientific">Aegilops tauschii subsp. strangulata</name>
    <name type="common">Goatgrass</name>
    <dbReference type="NCBI Taxonomy" id="200361"/>
    <lineage>
        <taxon>Eukaryota</taxon>
        <taxon>Viridiplantae</taxon>
        <taxon>Streptophyta</taxon>
        <taxon>Embryophyta</taxon>
        <taxon>Tracheophyta</taxon>
        <taxon>Spermatophyta</taxon>
        <taxon>Magnoliopsida</taxon>
        <taxon>Liliopsida</taxon>
        <taxon>Poales</taxon>
        <taxon>Poaceae</taxon>
        <taxon>BOP clade</taxon>
        <taxon>Pooideae</taxon>
        <taxon>Triticodae</taxon>
        <taxon>Triticeae</taxon>
        <taxon>Triticinae</taxon>
        <taxon>Aegilops</taxon>
    </lineage>
</organism>
<sequence>YLAGNKMSDVEGLLKLAVLDLSELQQGHHHQGAGPNYSSLRALNLLGNPVQSNVGDDSLRKAVSGLLPVLAYLNKQALKPQRRQDRPREQPRCAGSATARARRRPRGREGSSRSRSQNGVSGKEVRRSSKE</sequence>
<dbReference type="InterPro" id="IPR032675">
    <property type="entry name" value="LRR_dom_sf"/>
</dbReference>
<dbReference type="EnsemblPlants" id="AET4Gv20115900.1">
    <property type="protein sequence ID" value="AET4Gv20115900.1"/>
    <property type="gene ID" value="AET4Gv20115900"/>
</dbReference>
<reference evidence="5" key="1">
    <citation type="journal article" date="2014" name="Science">
        <title>Ancient hybridizations among the ancestral genomes of bread wheat.</title>
        <authorList>
            <consortium name="International Wheat Genome Sequencing Consortium,"/>
            <person name="Marcussen T."/>
            <person name="Sandve S.R."/>
            <person name="Heier L."/>
            <person name="Spannagl M."/>
            <person name="Pfeifer M."/>
            <person name="Jakobsen K.S."/>
            <person name="Wulff B.B."/>
            <person name="Steuernagel B."/>
            <person name="Mayer K.F."/>
            <person name="Olsen O.A."/>
        </authorList>
    </citation>
    <scope>NUCLEOTIDE SEQUENCE [LARGE SCALE GENOMIC DNA]</scope>
    <source>
        <strain evidence="5">cv. AL8/78</strain>
    </source>
</reference>
<feature type="compositionally biased region" description="Basic and acidic residues" evidence="3">
    <location>
        <begin position="82"/>
        <end position="91"/>
    </location>
</feature>
<keyword evidence="1" id="KW-0433">Leucine-rich repeat</keyword>
<dbReference type="AlphaFoldDB" id="A0A453H8Y3"/>
<evidence type="ECO:0000256" key="2">
    <source>
        <dbReference type="ARBA" id="ARBA00022737"/>
    </source>
</evidence>
<dbReference type="PANTHER" id="PTHR15454">
    <property type="entry name" value="NISCHARIN RELATED"/>
    <property type="match status" value="1"/>
</dbReference>
<accession>A0A453H8Y3</accession>
<dbReference type="SUPFAM" id="SSF52058">
    <property type="entry name" value="L domain-like"/>
    <property type="match status" value="1"/>
</dbReference>